<dbReference type="InterPro" id="IPR007112">
    <property type="entry name" value="Expansin/allergen_DPBB_dom"/>
</dbReference>
<comment type="caution">
    <text evidence="8">The sequence shown here is derived from an EMBL/GenBank/DDBJ whole genome shotgun (WGS) entry which is preliminary data.</text>
</comment>
<dbReference type="PROSITE" id="PS50842">
    <property type="entry name" value="EXPANSIN_EG45"/>
    <property type="match status" value="1"/>
</dbReference>
<evidence type="ECO:0000256" key="5">
    <source>
        <dbReference type="SAM" id="MobiDB-lite"/>
    </source>
</evidence>
<dbReference type="SUPFAM" id="SSF50685">
    <property type="entry name" value="Barwin-like endoglucanases"/>
    <property type="match status" value="1"/>
</dbReference>
<comment type="similarity">
    <text evidence="1">Belongs to the expansin family. Expansin A subfamily.</text>
</comment>
<feature type="domain" description="Expansin-like EG45" evidence="7">
    <location>
        <begin position="40"/>
        <end position="138"/>
    </location>
</feature>
<dbReference type="CDD" id="cd22271">
    <property type="entry name" value="DPBB_EXP_N-like"/>
    <property type="match status" value="1"/>
</dbReference>
<feature type="chain" id="PRO_5035300357" description="Expansin-like EG45 domain-containing protein" evidence="6">
    <location>
        <begin position="20"/>
        <end position="475"/>
    </location>
</feature>
<dbReference type="Gene3D" id="2.60.40.760">
    <property type="entry name" value="Expansin, cellulose-binding-like domain"/>
    <property type="match status" value="1"/>
</dbReference>
<keyword evidence="4" id="KW-0325">Glycoprotein</keyword>
<dbReference type="OrthoDB" id="406505at2759"/>
<keyword evidence="3" id="KW-1015">Disulfide bond</keyword>
<sequence length="475" mass="51240">MFFIKCLLIAAALLSVAKAGNPLTTCMAGRAQGTEPLTQSGSCEYGAYNSPTGPGTFTATLNEYFYSSGVKCGDCFEITGPLGVTTVRAVNFCSKNTCPSEKPLFMLTPDAFSQISSEALSVVYDAGFRKVSCDATGPLKGQLTNDTSKYYVKVLLFNNNVGIQTVSIKGQGMEVAEPMVRQNSAQFVWSKPGAEMKFPANVSVTSQYGSTVQMTIEAFDQEILTFNDNFEIPRNVVKGAPEKCILSQSPATIYSDSLAEGWDYWSSRSYSDLNTTDTTVFSTGKASLSVLLMGNSSYLSLTRSGDFQTEYFTGIKFSVRSDKVWSGLRVYIRPDSFWSPSTNITTEWSTHTVSFDKIKHNSVEKTITFGNTQDMEVKMYLDDVSFVVSTKPVTTGYSSTENSKELATSTTAGATSTHSATTGITASASTAGSTTTGTITAGNPDENNSHHSSSSFLKAPSTLMVALFAMMLFLF</sequence>
<feature type="region of interest" description="Disordered" evidence="5">
    <location>
        <begin position="394"/>
        <end position="455"/>
    </location>
</feature>
<dbReference type="Proteomes" id="UP000695562">
    <property type="component" value="Unassembled WGS sequence"/>
</dbReference>
<evidence type="ECO:0000313" key="8">
    <source>
        <dbReference type="EMBL" id="KAF2070786.1"/>
    </source>
</evidence>
<evidence type="ECO:0000256" key="1">
    <source>
        <dbReference type="ARBA" id="ARBA00005392"/>
    </source>
</evidence>
<feature type="compositionally biased region" description="Low complexity" evidence="5">
    <location>
        <begin position="407"/>
        <end position="442"/>
    </location>
</feature>
<proteinExistence type="inferred from homology"/>
<protein>
    <recommendedName>
        <fullName evidence="7">Expansin-like EG45 domain-containing protein</fullName>
    </recommendedName>
</protein>
<dbReference type="PANTHER" id="PTHR31836:SF21">
    <property type="entry name" value="EXPANSIN-LIKE PROTEIN 7"/>
    <property type="match status" value="1"/>
</dbReference>
<feature type="signal peptide" evidence="6">
    <location>
        <begin position="1"/>
        <end position="19"/>
    </location>
</feature>
<evidence type="ECO:0000256" key="2">
    <source>
        <dbReference type="ARBA" id="ARBA00022729"/>
    </source>
</evidence>
<evidence type="ECO:0000256" key="3">
    <source>
        <dbReference type="ARBA" id="ARBA00023157"/>
    </source>
</evidence>
<evidence type="ECO:0000256" key="6">
    <source>
        <dbReference type="SAM" id="SignalP"/>
    </source>
</evidence>
<evidence type="ECO:0000313" key="9">
    <source>
        <dbReference type="Proteomes" id="UP000695562"/>
    </source>
</evidence>
<accession>A0A8J4UQJ9</accession>
<evidence type="ECO:0000259" key="7">
    <source>
        <dbReference type="PROSITE" id="PS50842"/>
    </source>
</evidence>
<gene>
    <name evidence="8" type="ORF">CYY_007900</name>
</gene>
<keyword evidence="2 6" id="KW-0732">Signal</keyword>
<evidence type="ECO:0000256" key="4">
    <source>
        <dbReference type="ARBA" id="ARBA00023180"/>
    </source>
</evidence>
<reference evidence="8" key="1">
    <citation type="submission" date="2020-01" db="EMBL/GenBank/DDBJ databases">
        <title>Development of genomics and gene disruption for Polysphondylium violaceum indicates a role for the polyketide synthase stlB in stalk morphogenesis.</title>
        <authorList>
            <person name="Narita B."/>
            <person name="Kawabe Y."/>
            <person name="Kin K."/>
            <person name="Saito T."/>
            <person name="Gibbs R."/>
            <person name="Kuspa A."/>
            <person name="Muzny D."/>
            <person name="Queller D."/>
            <person name="Richards S."/>
            <person name="Strassman J."/>
            <person name="Sucgang R."/>
            <person name="Worley K."/>
            <person name="Schaap P."/>
        </authorList>
    </citation>
    <scope>NUCLEOTIDE SEQUENCE</scope>
    <source>
        <strain evidence="8">QSvi11</strain>
    </source>
</reference>
<organism evidence="8 9">
    <name type="scientific">Polysphondylium violaceum</name>
    <dbReference type="NCBI Taxonomy" id="133409"/>
    <lineage>
        <taxon>Eukaryota</taxon>
        <taxon>Amoebozoa</taxon>
        <taxon>Evosea</taxon>
        <taxon>Eumycetozoa</taxon>
        <taxon>Dictyostelia</taxon>
        <taxon>Dictyosteliales</taxon>
        <taxon>Dictyosteliaceae</taxon>
        <taxon>Polysphondylium</taxon>
    </lineage>
</organism>
<dbReference type="InterPro" id="IPR036749">
    <property type="entry name" value="Expansin_CBD_sf"/>
</dbReference>
<dbReference type="AlphaFoldDB" id="A0A8J4UQJ9"/>
<name>A0A8J4UQJ9_9MYCE</name>
<dbReference type="InterPro" id="IPR036908">
    <property type="entry name" value="RlpA-like_sf"/>
</dbReference>
<dbReference type="EMBL" id="AJWJ01000446">
    <property type="protein sequence ID" value="KAF2070786.1"/>
    <property type="molecule type" value="Genomic_DNA"/>
</dbReference>
<keyword evidence="9" id="KW-1185">Reference proteome</keyword>
<dbReference type="PANTHER" id="PTHR31836">
    <property type="match status" value="1"/>
</dbReference>
<dbReference type="Gene3D" id="2.40.40.10">
    <property type="entry name" value="RlpA-like domain"/>
    <property type="match status" value="1"/>
</dbReference>
<dbReference type="InterPro" id="IPR051477">
    <property type="entry name" value="Expansin_CellWall"/>
</dbReference>